<evidence type="ECO:0000256" key="1">
    <source>
        <dbReference type="ARBA" id="ARBA00004990"/>
    </source>
</evidence>
<feature type="binding site" evidence="8">
    <location>
        <position position="59"/>
    </location>
    <ligand>
        <name>(R)-pantoate</name>
        <dbReference type="ChEBI" id="CHEBI:15980"/>
    </ligand>
</feature>
<dbReference type="EMBL" id="QFKX01000002">
    <property type="protein sequence ID" value="PWH06940.1"/>
    <property type="molecule type" value="Genomic_DNA"/>
</dbReference>
<comment type="function">
    <text evidence="8">Catalyzes the condensation of pantoate with beta-alanine in an ATP-dependent reaction via a pantoyl-adenylate intermediate.</text>
</comment>
<dbReference type="Gene3D" id="3.30.1300.10">
    <property type="entry name" value="Pantoate-beta-alanine ligase, C-terminal domain"/>
    <property type="match status" value="1"/>
</dbReference>
<comment type="catalytic activity">
    <reaction evidence="7 8">
        <text>(R)-pantoate + beta-alanine + ATP = (R)-pantothenate + AMP + diphosphate + H(+)</text>
        <dbReference type="Rhea" id="RHEA:10912"/>
        <dbReference type="ChEBI" id="CHEBI:15378"/>
        <dbReference type="ChEBI" id="CHEBI:15980"/>
        <dbReference type="ChEBI" id="CHEBI:29032"/>
        <dbReference type="ChEBI" id="CHEBI:30616"/>
        <dbReference type="ChEBI" id="CHEBI:33019"/>
        <dbReference type="ChEBI" id="CHEBI:57966"/>
        <dbReference type="ChEBI" id="CHEBI:456215"/>
        <dbReference type="EC" id="6.3.2.1"/>
    </reaction>
</comment>
<dbReference type="Proteomes" id="UP000245590">
    <property type="component" value="Unassembled WGS sequence"/>
</dbReference>
<dbReference type="AlphaFoldDB" id="A0A2U2RM43"/>
<dbReference type="PANTHER" id="PTHR21299">
    <property type="entry name" value="CYTIDYLATE KINASE/PANTOATE-BETA-ALANINE LIGASE"/>
    <property type="match status" value="1"/>
</dbReference>
<evidence type="ECO:0000256" key="2">
    <source>
        <dbReference type="ARBA" id="ARBA00009256"/>
    </source>
</evidence>
<name>A0A2U2RM43_9MICO</name>
<dbReference type="OrthoDB" id="9773087at2"/>
<feature type="binding site" evidence="8">
    <location>
        <position position="174"/>
    </location>
    <ligand>
        <name>ATP</name>
        <dbReference type="ChEBI" id="CHEBI:30616"/>
    </ligand>
</feature>
<feature type="binding site" evidence="8">
    <location>
        <position position="151"/>
    </location>
    <ligand>
        <name>(R)-pantoate</name>
        <dbReference type="ChEBI" id="CHEBI:15980"/>
    </ligand>
</feature>
<evidence type="ECO:0000256" key="8">
    <source>
        <dbReference type="HAMAP-Rule" id="MF_00158"/>
    </source>
</evidence>
<protein>
    <recommendedName>
        <fullName evidence="8">Pantothenate synthetase</fullName>
        <shortName evidence="8">PS</shortName>
        <ecNumber evidence="8">6.3.2.1</ecNumber>
    </recommendedName>
    <alternativeName>
        <fullName evidence="8">Pantoate--beta-alanine ligase</fullName>
    </alternativeName>
    <alternativeName>
        <fullName evidence="8">Pantoate-activating enzyme</fullName>
    </alternativeName>
</protein>
<feature type="binding site" evidence="8">
    <location>
        <begin position="28"/>
        <end position="35"/>
    </location>
    <ligand>
        <name>ATP</name>
        <dbReference type="ChEBI" id="CHEBI:30616"/>
    </ligand>
</feature>
<comment type="caution">
    <text evidence="9">The sequence shown here is derived from an EMBL/GenBank/DDBJ whole genome shotgun (WGS) entry which is preliminary data.</text>
</comment>
<dbReference type="NCBIfam" id="TIGR00125">
    <property type="entry name" value="cyt_tran_rel"/>
    <property type="match status" value="1"/>
</dbReference>
<evidence type="ECO:0000256" key="3">
    <source>
        <dbReference type="ARBA" id="ARBA00022598"/>
    </source>
</evidence>
<dbReference type="PANTHER" id="PTHR21299:SF1">
    <property type="entry name" value="PANTOATE--BETA-ALANINE LIGASE"/>
    <property type="match status" value="1"/>
</dbReference>
<dbReference type="RefSeq" id="WP_109275536.1">
    <property type="nucleotide sequence ID" value="NZ_QFKX01000002.1"/>
</dbReference>
<comment type="similarity">
    <text evidence="2 8">Belongs to the pantothenate synthetase family.</text>
</comment>
<feature type="binding site" evidence="8">
    <location>
        <position position="59"/>
    </location>
    <ligand>
        <name>beta-alanine</name>
        <dbReference type="ChEBI" id="CHEBI:57966"/>
    </ligand>
</feature>
<sequence>MTQLVTTKDTLRTARAAMTGSVAVVMTMGALHEGHLALVARARELADRVILTDFVNPLQFGDPKDLETYPRDVPADVAMVEGIVDLVFAPSVEEMYPVLPPAVGVSSGRLGTLFEGASRPGHFDGVVTVVTKLLSLTRPDVAVFGRKDAQQLAIIQALVRDLELPVRIDPVEIAREETGLARSSRNVRLSEQGRRDALALSRAIRDVEQAAPSTTGVIAALERARDAGSAGVAWDYALAVDPVTFEEIATGYRGQALVMLAAVVDGVRLLDAAVVEATRP</sequence>
<feature type="binding site" evidence="8">
    <location>
        <begin position="145"/>
        <end position="148"/>
    </location>
    <ligand>
        <name>ATP</name>
        <dbReference type="ChEBI" id="CHEBI:30616"/>
    </ligand>
</feature>
<dbReference type="InterPro" id="IPR042176">
    <property type="entry name" value="Pantoate_ligase_C"/>
</dbReference>
<accession>A0A2U2RM43</accession>
<keyword evidence="6 8" id="KW-0067">ATP-binding</keyword>
<dbReference type="Gene3D" id="3.40.50.620">
    <property type="entry name" value="HUPs"/>
    <property type="match status" value="1"/>
</dbReference>
<keyword evidence="3 8" id="KW-0436">Ligase</keyword>
<keyword evidence="10" id="KW-1185">Reference proteome</keyword>
<dbReference type="EC" id="6.3.2.1" evidence="8"/>
<evidence type="ECO:0000313" key="9">
    <source>
        <dbReference type="EMBL" id="PWH06940.1"/>
    </source>
</evidence>
<feature type="active site" description="Proton donor" evidence="8">
    <location>
        <position position="35"/>
    </location>
</feature>
<comment type="subunit">
    <text evidence="8">Homodimer.</text>
</comment>
<reference evidence="9 10" key="1">
    <citation type="submission" date="2018-05" db="EMBL/GenBank/DDBJ databases">
        <title>Brachybacterium sp. M1HQ-2T, whole genome shotgun sequence.</title>
        <authorList>
            <person name="Tuo L."/>
        </authorList>
    </citation>
    <scope>NUCLEOTIDE SEQUENCE [LARGE SCALE GENOMIC DNA]</scope>
    <source>
        <strain evidence="9 10">M1HQ-2</strain>
    </source>
</reference>
<keyword evidence="5 8" id="KW-0547">Nucleotide-binding</keyword>
<organism evidence="9 10">
    <name type="scientific">Brachybacterium endophyticum</name>
    <dbReference type="NCBI Taxonomy" id="2182385"/>
    <lineage>
        <taxon>Bacteria</taxon>
        <taxon>Bacillati</taxon>
        <taxon>Actinomycetota</taxon>
        <taxon>Actinomycetes</taxon>
        <taxon>Micrococcales</taxon>
        <taxon>Dermabacteraceae</taxon>
        <taxon>Brachybacterium</taxon>
    </lineage>
</organism>
<evidence type="ECO:0000256" key="4">
    <source>
        <dbReference type="ARBA" id="ARBA00022655"/>
    </source>
</evidence>
<comment type="pathway">
    <text evidence="1 8">Cofactor biosynthesis; (R)-pantothenate biosynthesis; (R)-pantothenate from (R)-pantoate and beta-alanine: step 1/1.</text>
</comment>
<keyword evidence="4 8" id="KW-0566">Pantothenate biosynthesis</keyword>
<feature type="binding site" evidence="8">
    <location>
        <begin position="182"/>
        <end position="185"/>
    </location>
    <ligand>
        <name>ATP</name>
        <dbReference type="ChEBI" id="CHEBI:30616"/>
    </ligand>
</feature>
<dbReference type="HAMAP" id="MF_00158">
    <property type="entry name" value="PanC"/>
    <property type="match status" value="1"/>
</dbReference>
<dbReference type="GO" id="GO:0015940">
    <property type="term" value="P:pantothenate biosynthetic process"/>
    <property type="evidence" value="ECO:0007669"/>
    <property type="project" value="UniProtKB-UniRule"/>
</dbReference>
<dbReference type="Pfam" id="PF02569">
    <property type="entry name" value="Pantoate_ligase"/>
    <property type="match status" value="1"/>
</dbReference>
<evidence type="ECO:0000256" key="6">
    <source>
        <dbReference type="ARBA" id="ARBA00022840"/>
    </source>
</evidence>
<dbReference type="UniPathway" id="UPA00028">
    <property type="reaction ID" value="UER00005"/>
</dbReference>
<evidence type="ECO:0000256" key="5">
    <source>
        <dbReference type="ARBA" id="ARBA00022741"/>
    </source>
</evidence>
<dbReference type="GO" id="GO:0004592">
    <property type="term" value="F:pantoate-beta-alanine ligase activity"/>
    <property type="evidence" value="ECO:0007669"/>
    <property type="project" value="UniProtKB-UniRule"/>
</dbReference>
<evidence type="ECO:0000256" key="7">
    <source>
        <dbReference type="ARBA" id="ARBA00048258"/>
    </source>
</evidence>
<dbReference type="GO" id="GO:0005829">
    <property type="term" value="C:cytosol"/>
    <property type="evidence" value="ECO:0007669"/>
    <property type="project" value="TreeGrafter"/>
</dbReference>
<dbReference type="NCBIfam" id="TIGR00018">
    <property type="entry name" value="panC"/>
    <property type="match status" value="1"/>
</dbReference>
<dbReference type="GO" id="GO:0005524">
    <property type="term" value="F:ATP binding"/>
    <property type="evidence" value="ECO:0007669"/>
    <property type="project" value="UniProtKB-KW"/>
</dbReference>
<evidence type="ECO:0000313" key="10">
    <source>
        <dbReference type="Proteomes" id="UP000245590"/>
    </source>
</evidence>
<comment type="miscellaneous">
    <text evidence="8">The reaction proceeds by a bi uni uni bi ping pong mechanism.</text>
</comment>
<dbReference type="InterPro" id="IPR003721">
    <property type="entry name" value="Pantoate_ligase"/>
</dbReference>
<comment type="subcellular location">
    <subcellularLocation>
        <location evidence="8">Cytoplasm</location>
    </subcellularLocation>
</comment>
<dbReference type="SUPFAM" id="SSF52374">
    <property type="entry name" value="Nucleotidylyl transferase"/>
    <property type="match status" value="1"/>
</dbReference>
<dbReference type="InterPro" id="IPR004821">
    <property type="entry name" value="Cyt_trans-like"/>
</dbReference>
<keyword evidence="8" id="KW-0963">Cytoplasm</keyword>
<gene>
    <name evidence="8" type="primary">panC</name>
    <name evidence="9" type="ORF">DEO23_08580</name>
</gene>
<dbReference type="InterPro" id="IPR014729">
    <property type="entry name" value="Rossmann-like_a/b/a_fold"/>
</dbReference>
<proteinExistence type="inferred from homology"/>